<sequence>MAESQRRVLWAYRGLYVVLAGFLIFLRLLPIDTEPVRWPGPDLLLGFTFAWVLRRPEYVPALLIAAVILLEDFLVMRPPGLWTVIVLLGAEFLRGRVVFLREVGFLTEWLMVSIVMLACFLAYRLAFAVTFLALPEFGFVVPRVLGSILAYPVVVAISALFLGLRKAAPGEINSLGKRL</sequence>
<keyword evidence="4" id="KW-1185">Reference proteome</keyword>
<name>A0AAN5A2S8_9RHOB</name>
<feature type="transmembrane region" description="Helical" evidence="1">
    <location>
        <begin position="111"/>
        <end position="134"/>
    </location>
</feature>
<proteinExistence type="predicted"/>
<keyword evidence="1" id="KW-0812">Transmembrane</keyword>
<dbReference type="EMBL" id="FNOB01000032">
    <property type="protein sequence ID" value="SDX82895.1"/>
    <property type="molecule type" value="Genomic_DNA"/>
</dbReference>
<dbReference type="RefSeq" id="WP_035839849.1">
    <property type="nucleotide sequence ID" value="NZ_BNAB01000031.1"/>
</dbReference>
<dbReference type="Proteomes" id="UP000199541">
    <property type="component" value="Unassembled WGS sequence"/>
</dbReference>
<evidence type="ECO:0000313" key="5">
    <source>
        <dbReference type="Proteomes" id="UP000634647"/>
    </source>
</evidence>
<reference evidence="2" key="1">
    <citation type="journal article" date="2014" name="Int. J. Syst. Evol. Microbiol.">
        <title>Complete genome sequence of Corynebacterium casei LMG S-19264T (=DSM 44701T), isolated from a smear-ripened cheese.</title>
        <authorList>
            <consortium name="US DOE Joint Genome Institute (JGI-PGF)"/>
            <person name="Walter F."/>
            <person name="Albersmeier A."/>
            <person name="Kalinowski J."/>
            <person name="Ruckert C."/>
        </authorList>
    </citation>
    <scope>NUCLEOTIDE SEQUENCE</scope>
    <source>
        <strain evidence="2">CGMCC 1.10859</strain>
    </source>
</reference>
<dbReference type="Proteomes" id="UP000634647">
    <property type="component" value="Unassembled WGS sequence"/>
</dbReference>
<evidence type="ECO:0000313" key="4">
    <source>
        <dbReference type="Proteomes" id="UP000199541"/>
    </source>
</evidence>
<protein>
    <submittedName>
        <fullName evidence="3">Rod shape-determining protein MreD</fullName>
    </submittedName>
</protein>
<evidence type="ECO:0000313" key="2">
    <source>
        <dbReference type="EMBL" id="GHE06009.1"/>
    </source>
</evidence>
<accession>A0AAN5A2S8</accession>
<evidence type="ECO:0000313" key="3">
    <source>
        <dbReference type="EMBL" id="SDX82895.1"/>
    </source>
</evidence>
<dbReference type="AlphaFoldDB" id="A0AAN5A2S8"/>
<feature type="transmembrane region" description="Helical" evidence="1">
    <location>
        <begin position="81"/>
        <end position="99"/>
    </location>
</feature>
<reference evidence="3 4" key="2">
    <citation type="submission" date="2016-10" db="EMBL/GenBank/DDBJ databases">
        <authorList>
            <person name="Varghese N."/>
            <person name="Submissions S."/>
        </authorList>
    </citation>
    <scope>NUCLEOTIDE SEQUENCE [LARGE SCALE GENOMIC DNA]</scope>
    <source>
        <strain evidence="3 4">DSM 24802</strain>
    </source>
</reference>
<reference evidence="2" key="3">
    <citation type="submission" date="2023-06" db="EMBL/GenBank/DDBJ databases">
        <authorList>
            <person name="Sun Q."/>
            <person name="Zhou Y."/>
        </authorList>
    </citation>
    <scope>NUCLEOTIDE SEQUENCE</scope>
    <source>
        <strain evidence="2">CGMCC 1.10859</strain>
    </source>
</reference>
<organism evidence="2 5">
    <name type="scientific">Allgaiera indica</name>
    <dbReference type="NCBI Taxonomy" id="765699"/>
    <lineage>
        <taxon>Bacteria</taxon>
        <taxon>Pseudomonadati</taxon>
        <taxon>Pseudomonadota</taxon>
        <taxon>Alphaproteobacteria</taxon>
        <taxon>Rhodobacterales</taxon>
        <taxon>Paracoccaceae</taxon>
        <taxon>Allgaiera</taxon>
    </lineage>
</organism>
<feature type="transmembrane region" description="Helical" evidence="1">
    <location>
        <begin position="12"/>
        <end position="30"/>
    </location>
</feature>
<comment type="caution">
    <text evidence="2">The sequence shown here is derived from an EMBL/GenBank/DDBJ whole genome shotgun (WGS) entry which is preliminary data.</text>
</comment>
<keyword evidence="1" id="KW-0472">Membrane</keyword>
<dbReference type="EMBL" id="BNAB01000031">
    <property type="protein sequence ID" value="GHE06009.1"/>
    <property type="molecule type" value="Genomic_DNA"/>
</dbReference>
<gene>
    <name evidence="2" type="ORF">GCM10008024_39000</name>
    <name evidence="3" type="ORF">SAMN05444006_13216</name>
</gene>
<feature type="transmembrane region" description="Helical" evidence="1">
    <location>
        <begin position="140"/>
        <end position="164"/>
    </location>
</feature>
<evidence type="ECO:0000256" key="1">
    <source>
        <dbReference type="SAM" id="Phobius"/>
    </source>
</evidence>
<keyword evidence="1" id="KW-1133">Transmembrane helix</keyword>